<dbReference type="Proteomes" id="UP001602322">
    <property type="component" value="Unassembled WGS sequence"/>
</dbReference>
<proteinExistence type="predicted"/>
<organism evidence="1 2">
    <name type="scientific">Streptomyces argenteolus</name>
    <dbReference type="NCBI Taxonomy" id="67274"/>
    <lineage>
        <taxon>Bacteria</taxon>
        <taxon>Bacillati</taxon>
        <taxon>Actinomycetota</taxon>
        <taxon>Actinomycetes</taxon>
        <taxon>Kitasatosporales</taxon>
        <taxon>Streptomycetaceae</taxon>
        <taxon>Streptomyces</taxon>
    </lineage>
</organism>
<evidence type="ECO:0000313" key="1">
    <source>
        <dbReference type="EMBL" id="MFF5899772.1"/>
    </source>
</evidence>
<keyword evidence="2" id="KW-1185">Reference proteome</keyword>
<dbReference type="EMBL" id="JBIBEG010000009">
    <property type="protein sequence ID" value="MFF5899772.1"/>
    <property type="molecule type" value="Genomic_DNA"/>
</dbReference>
<gene>
    <name evidence="1" type="ORF">ACFY8O_28120</name>
</gene>
<protein>
    <submittedName>
        <fullName evidence="1">Uncharacterized protein</fullName>
    </submittedName>
</protein>
<sequence length="81" mass="8609">MPLGAFRAAAHREATLTEPVTCLDGRGCWGTTEPGEGDQSGETFLTAAALHIPDQPGRVHMIDCGTRPRSCCAKVTSPRSR</sequence>
<accession>A0ABW6XDI5</accession>
<name>A0ABW6XDI5_9ACTN</name>
<comment type="caution">
    <text evidence="1">The sequence shown here is derived from an EMBL/GenBank/DDBJ whole genome shotgun (WGS) entry which is preliminary data.</text>
</comment>
<evidence type="ECO:0000313" key="2">
    <source>
        <dbReference type="Proteomes" id="UP001602322"/>
    </source>
</evidence>
<dbReference type="RefSeq" id="WP_387907129.1">
    <property type="nucleotide sequence ID" value="NZ_JBIBEG010000009.1"/>
</dbReference>
<reference evidence="1 2" key="1">
    <citation type="submission" date="2024-10" db="EMBL/GenBank/DDBJ databases">
        <title>The Natural Products Discovery Center: Release of the First 8490 Sequenced Strains for Exploring Actinobacteria Biosynthetic Diversity.</title>
        <authorList>
            <person name="Kalkreuter E."/>
            <person name="Kautsar S.A."/>
            <person name="Yang D."/>
            <person name="Bader C.D."/>
            <person name="Teijaro C.N."/>
            <person name="Fluegel L."/>
            <person name="Davis C.M."/>
            <person name="Simpson J.R."/>
            <person name="Lauterbach L."/>
            <person name="Steele A.D."/>
            <person name="Gui C."/>
            <person name="Meng S."/>
            <person name="Li G."/>
            <person name="Viehrig K."/>
            <person name="Ye F."/>
            <person name="Su P."/>
            <person name="Kiefer A.F."/>
            <person name="Nichols A."/>
            <person name="Cepeda A.J."/>
            <person name="Yan W."/>
            <person name="Fan B."/>
            <person name="Jiang Y."/>
            <person name="Adhikari A."/>
            <person name="Zheng C.-J."/>
            <person name="Schuster L."/>
            <person name="Cowan T.M."/>
            <person name="Smanski M.J."/>
            <person name="Chevrette M.G."/>
            <person name="De Carvalho L.P.S."/>
            <person name="Shen B."/>
        </authorList>
    </citation>
    <scope>NUCLEOTIDE SEQUENCE [LARGE SCALE GENOMIC DNA]</scope>
    <source>
        <strain evidence="1 2">NPDC012540</strain>
    </source>
</reference>